<dbReference type="InterPro" id="IPR016092">
    <property type="entry name" value="ATAP"/>
</dbReference>
<dbReference type="EMBL" id="NEDP02004057">
    <property type="protein sequence ID" value="OWF46997.1"/>
    <property type="molecule type" value="Genomic_DNA"/>
</dbReference>
<dbReference type="GO" id="GO:0005506">
    <property type="term" value="F:iron ion binding"/>
    <property type="evidence" value="ECO:0007669"/>
    <property type="project" value="TreeGrafter"/>
</dbReference>
<dbReference type="GO" id="GO:0051539">
    <property type="term" value="F:4 iron, 4 sulfur cluster binding"/>
    <property type="evidence" value="ECO:0007669"/>
    <property type="project" value="TreeGrafter"/>
</dbReference>
<dbReference type="GO" id="GO:0051537">
    <property type="term" value="F:2 iron, 2 sulfur cluster binding"/>
    <property type="evidence" value="ECO:0007669"/>
    <property type="project" value="TreeGrafter"/>
</dbReference>
<comment type="similarity">
    <text evidence="2">Belongs to the HesB/IscA family.</text>
</comment>
<name>A0A210QE09_MIZYE</name>
<reference evidence="11 12" key="1">
    <citation type="journal article" date="2017" name="Nat. Ecol. Evol.">
        <title>Scallop genome provides insights into evolution of bilaterian karyotype and development.</title>
        <authorList>
            <person name="Wang S."/>
            <person name="Zhang J."/>
            <person name="Jiao W."/>
            <person name="Li J."/>
            <person name="Xun X."/>
            <person name="Sun Y."/>
            <person name="Guo X."/>
            <person name="Huan P."/>
            <person name="Dong B."/>
            <person name="Zhang L."/>
            <person name="Hu X."/>
            <person name="Sun X."/>
            <person name="Wang J."/>
            <person name="Zhao C."/>
            <person name="Wang Y."/>
            <person name="Wang D."/>
            <person name="Huang X."/>
            <person name="Wang R."/>
            <person name="Lv J."/>
            <person name="Li Y."/>
            <person name="Zhang Z."/>
            <person name="Liu B."/>
            <person name="Lu W."/>
            <person name="Hui Y."/>
            <person name="Liang J."/>
            <person name="Zhou Z."/>
            <person name="Hou R."/>
            <person name="Li X."/>
            <person name="Liu Y."/>
            <person name="Li H."/>
            <person name="Ning X."/>
            <person name="Lin Y."/>
            <person name="Zhao L."/>
            <person name="Xing Q."/>
            <person name="Dou J."/>
            <person name="Li Y."/>
            <person name="Mao J."/>
            <person name="Guo H."/>
            <person name="Dou H."/>
            <person name="Li T."/>
            <person name="Mu C."/>
            <person name="Jiang W."/>
            <person name="Fu Q."/>
            <person name="Fu X."/>
            <person name="Miao Y."/>
            <person name="Liu J."/>
            <person name="Yu Q."/>
            <person name="Li R."/>
            <person name="Liao H."/>
            <person name="Li X."/>
            <person name="Kong Y."/>
            <person name="Jiang Z."/>
            <person name="Chourrout D."/>
            <person name="Li R."/>
            <person name="Bao Z."/>
        </authorList>
    </citation>
    <scope>NUCLEOTIDE SEQUENCE [LARGE SCALE GENOMIC DNA]</scope>
    <source>
        <strain evidence="11 12">PY_sf001</strain>
    </source>
</reference>
<keyword evidence="12" id="KW-1185">Reference proteome</keyword>
<dbReference type="PANTHER" id="PTHR43011:SF1">
    <property type="entry name" value="IRON-SULFUR CLUSTER ASSEMBLY 2 HOMOLOG, MITOCHONDRIAL"/>
    <property type="match status" value="1"/>
</dbReference>
<comment type="caution">
    <text evidence="11">The sequence shown here is derived from an EMBL/GenBank/DDBJ whole genome shotgun (WGS) entry which is preliminary data.</text>
</comment>
<dbReference type="Proteomes" id="UP000242188">
    <property type="component" value="Unassembled WGS sequence"/>
</dbReference>
<evidence type="ECO:0000259" key="10">
    <source>
        <dbReference type="Pfam" id="PF01521"/>
    </source>
</evidence>
<organism evidence="11 12">
    <name type="scientific">Mizuhopecten yessoensis</name>
    <name type="common">Japanese scallop</name>
    <name type="synonym">Patinopecten yessoensis</name>
    <dbReference type="NCBI Taxonomy" id="6573"/>
    <lineage>
        <taxon>Eukaryota</taxon>
        <taxon>Metazoa</taxon>
        <taxon>Spiralia</taxon>
        <taxon>Lophotrochozoa</taxon>
        <taxon>Mollusca</taxon>
        <taxon>Bivalvia</taxon>
        <taxon>Autobranchia</taxon>
        <taxon>Pteriomorphia</taxon>
        <taxon>Pectinida</taxon>
        <taxon>Pectinoidea</taxon>
        <taxon>Pectinidae</taxon>
        <taxon>Mizuhopecten</taxon>
    </lineage>
</organism>
<feature type="domain" description="Core" evidence="10">
    <location>
        <begin position="54"/>
        <end position="150"/>
    </location>
</feature>
<dbReference type="GO" id="GO:0120510">
    <property type="term" value="C:mitochondrial [4Fe-4S] assembly complex"/>
    <property type="evidence" value="ECO:0007669"/>
    <property type="project" value="UniProtKB-ARBA"/>
</dbReference>
<dbReference type="NCBIfam" id="TIGR00049">
    <property type="entry name" value="iron-sulfur cluster assembly accessory protein"/>
    <property type="match status" value="1"/>
</dbReference>
<keyword evidence="3" id="KW-0479">Metal-binding</keyword>
<keyword evidence="5" id="KW-0496">Mitochondrion</keyword>
<evidence type="ECO:0000256" key="3">
    <source>
        <dbReference type="ARBA" id="ARBA00022723"/>
    </source>
</evidence>
<evidence type="ECO:0000313" key="12">
    <source>
        <dbReference type="Proteomes" id="UP000242188"/>
    </source>
</evidence>
<evidence type="ECO:0000256" key="4">
    <source>
        <dbReference type="ARBA" id="ARBA00023004"/>
    </source>
</evidence>
<keyword evidence="4" id="KW-0408">Iron</keyword>
<comment type="subcellular location">
    <subcellularLocation>
        <location evidence="1">Mitochondrion</location>
    </subcellularLocation>
</comment>
<sequence length="157" mass="17433">MAACRRFWVLSEVINATKLCTVGTRNKTWSQGRKAGVQRYLSTQTQEEGLPDTVQLSDSCVKQLKQLDENGCLRVIVESGGCSGFQYKFDLDATVNEDDHLFEKDGAKVVVDTDSLDFLKGCTIDFHEELIRSAFRIINNPRAEQGCSCGASFAVKL</sequence>
<dbReference type="PANTHER" id="PTHR43011">
    <property type="entry name" value="IRON-SULFUR CLUSTER ASSEMBLY 2 HOMOLOG, MITOCHONDRIAL"/>
    <property type="match status" value="1"/>
</dbReference>
<evidence type="ECO:0000256" key="7">
    <source>
        <dbReference type="ARBA" id="ARBA00073313"/>
    </source>
</evidence>
<comment type="function">
    <text evidence="6">Involved in the maturation of mitochondrial 4Fe-4S proteins functioning late in the iron-sulfur cluster assembly pathway. May be involved in the binding of an intermediate of Fe/S cluster assembly.</text>
</comment>
<dbReference type="InterPro" id="IPR000361">
    <property type="entry name" value="ATAP_core_dom"/>
</dbReference>
<evidence type="ECO:0000256" key="8">
    <source>
        <dbReference type="ARBA" id="ARBA00077082"/>
    </source>
</evidence>
<dbReference type="OrthoDB" id="1938621at2759"/>
<evidence type="ECO:0000313" key="11">
    <source>
        <dbReference type="EMBL" id="OWF46997.1"/>
    </source>
</evidence>
<dbReference type="STRING" id="6573.A0A210QE09"/>
<evidence type="ECO:0000256" key="2">
    <source>
        <dbReference type="ARBA" id="ARBA00006718"/>
    </source>
</evidence>
<dbReference type="SUPFAM" id="SSF89360">
    <property type="entry name" value="HesB-like domain"/>
    <property type="match status" value="1"/>
</dbReference>
<dbReference type="FunFam" id="2.60.300.12:FF:000006">
    <property type="entry name" value="Iron-sulfur cluster assembly 2 mitochondrial"/>
    <property type="match status" value="1"/>
</dbReference>
<dbReference type="Pfam" id="PF01521">
    <property type="entry name" value="Fe-S_biosyn"/>
    <property type="match status" value="1"/>
</dbReference>
<evidence type="ECO:0000256" key="9">
    <source>
        <dbReference type="ARBA" id="ARBA00093471"/>
    </source>
</evidence>
<evidence type="ECO:0000256" key="5">
    <source>
        <dbReference type="ARBA" id="ARBA00023128"/>
    </source>
</evidence>
<dbReference type="InterPro" id="IPR035903">
    <property type="entry name" value="HesB-like_dom_sf"/>
</dbReference>
<dbReference type="AlphaFoldDB" id="A0A210QE09"/>
<evidence type="ECO:0000256" key="1">
    <source>
        <dbReference type="ARBA" id="ARBA00004173"/>
    </source>
</evidence>
<dbReference type="GO" id="GO:0016226">
    <property type="term" value="P:iron-sulfur cluster assembly"/>
    <property type="evidence" value="ECO:0007669"/>
    <property type="project" value="InterPro"/>
</dbReference>
<comment type="subunit">
    <text evidence="9">Heterotetramer; forms a dimer of dimers with IBA57. Interacts with [2Fe-2S]-ISCA2 forming the heterodimer [2Fe- 2S]-ISCA2-IBA57 complex; [2Fe-2S] cluster binding is absolutely required to promote the complex formation.</text>
</comment>
<gene>
    <name evidence="11" type="ORF">KP79_PYT10113</name>
</gene>
<accession>A0A210QE09</accession>
<evidence type="ECO:0000256" key="6">
    <source>
        <dbReference type="ARBA" id="ARBA00057540"/>
    </source>
</evidence>
<dbReference type="Gene3D" id="2.60.300.12">
    <property type="entry name" value="HesB-like domain"/>
    <property type="match status" value="1"/>
</dbReference>
<proteinExistence type="inferred from homology"/>
<protein>
    <recommendedName>
        <fullName evidence="7">Iron-sulfur cluster assembly 2 homolog, mitochondrial</fullName>
    </recommendedName>
    <alternativeName>
        <fullName evidence="8">HESB-like domain-containing protein 1</fullName>
    </alternativeName>
</protein>